<dbReference type="EMBL" id="QXDJ01000006">
    <property type="protein sequence ID" value="RII32865.1"/>
    <property type="molecule type" value="Genomic_DNA"/>
</dbReference>
<sequence length="87" mass="9550">MTIIIYDNTGEIFLQMTGGYKVPKGGISYLEVEIPSGKQIKEIDVTVTPNKPIFEDIPLSETELLKKRIEEQEAALVELASLVGGAQ</sequence>
<organism evidence="1 2">
    <name type="scientific">Clostridium chromiireducens</name>
    <dbReference type="NCBI Taxonomy" id="225345"/>
    <lineage>
        <taxon>Bacteria</taxon>
        <taxon>Bacillati</taxon>
        <taxon>Bacillota</taxon>
        <taxon>Clostridia</taxon>
        <taxon>Eubacteriales</taxon>
        <taxon>Clostridiaceae</taxon>
        <taxon>Clostridium</taxon>
    </lineage>
</organism>
<name>A0A399IIM2_9CLOT</name>
<protein>
    <submittedName>
        <fullName evidence="1">Uncharacterized protein</fullName>
    </submittedName>
</protein>
<reference evidence="1 2" key="1">
    <citation type="submission" date="2018-08" db="EMBL/GenBank/DDBJ databases">
        <title>Genome of Clostridium chromiireducens C1, DSM12136.</title>
        <authorList>
            <person name="Xing M."/>
            <person name="Wei Y."/>
            <person name="Ang E.L."/>
            <person name="Zhao H."/>
            <person name="Zhang Y."/>
        </authorList>
    </citation>
    <scope>NUCLEOTIDE SEQUENCE [LARGE SCALE GENOMIC DNA]</scope>
    <source>
        <strain evidence="1 2">C1</strain>
    </source>
</reference>
<gene>
    <name evidence="1" type="ORF">D2A34_21970</name>
</gene>
<comment type="caution">
    <text evidence="1">The sequence shown here is derived from an EMBL/GenBank/DDBJ whole genome shotgun (WGS) entry which is preliminary data.</text>
</comment>
<proteinExistence type="predicted"/>
<accession>A0A399IIM2</accession>
<evidence type="ECO:0000313" key="1">
    <source>
        <dbReference type="EMBL" id="RII32865.1"/>
    </source>
</evidence>
<dbReference type="RefSeq" id="WP_119367940.1">
    <property type="nucleotide sequence ID" value="NZ_QXDJ01000006.1"/>
</dbReference>
<evidence type="ECO:0000313" key="2">
    <source>
        <dbReference type="Proteomes" id="UP000265930"/>
    </source>
</evidence>
<dbReference type="AlphaFoldDB" id="A0A399IIM2"/>
<dbReference type="Proteomes" id="UP000265930">
    <property type="component" value="Unassembled WGS sequence"/>
</dbReference>